<evidence type="ECO:0000313" key="1">
    <source>
        <dbReference type="EMBL" id="GFH13214.1"/>
    </source>
</evidence>
<evidence type="ECO:0000313" key="2">
    <source>
        <dbReference type="Proteomes" id="UP000485058"/>
    </source>
</evidence>
<keyword evidence="2" id="KW-1185">Reference proteome</keyword>
<reference evidence="1 2" key="1">
    <citation type="submission" date="2020-02" db="EMBL/GenBank/DDBJ databases">
        <title>Draft genome sequence of Haematococcus lacustris strain NIES-144.</title>
        <authorList>
            <person name="Morimoto D."/>
            <person name="Nakagawa S."/>
            <person name="Yoshida T."/>
            <person name="Sawayama S."/>
        </authorList>
    </citation>
    <scope>NUCLEOTIDE SEQUENCE [LARGE SCALE GENOMIC DNA]</scope>
    <source>
        <strain evidence="1 2">NIES-144</strain>
    </source>
</reference>
<accession>A0A699Z2J0</accession>
<name>A0A699Z2J0_HAELA</name>
<comment type="caution">
    <text evidence="1">The sequence shown here is derived from an EMBL/GenBank/DDBJ whole genome shotgun (WGS) entry which is preliminary data.</text>
</comment>
<dbReference type="AlphaFoldDB" id="A0A699Z2J0"/>
<sequence length="85" mass="9054">MAGVTSCQCDERARSWAPYSLSLAWLPAWLAELAQVNQPLVTPPIDNTSTMTTCGATSVPEQAVHSFYPFLAGLQAAANKMPANS</sequence>
<protein>
    <submittedName>
        <fullName evidence="1">Uncharacterized protein</fullName>
    </submittedName>
</protein>
<feature type="non-terminal residue" evidence="1">
    <location>
        <position position="85"/>
    </location>
</feature>
<gene>
    <name evidence="1" type="ORF">HaLaN_09053</name>
</gene>
<organism evidence="1 2">
    <name type="scientific">Haematococcus lacustris</name>
    <name type="common">Green alga</name>
    <name type="synonym">Haematococcus pluvialis</name>
    <dbReference type="NCBI Taxonomy" id="44745"/>
    <lineage>
        <taxon>Eukaryota</taxon>
        <taxon>Viridiplantae</taxon>
        <taxon>Chlorophyta</taxon>
        <taxon>core chlorophytes</taxon>
        <taxon>Chlorophyceae</taxon>
        <taxon>CS clade</taxon>
        <taxon>Chlamydomonadales</taxon>
        <taxon>Haematococcaceae</taxon>
        <taxon>Haematococcus</taxon>
    </lineage>
</organism>
<dbReference type="EMBL" id="BLLF01000587">
    <property type="protein sequence ID" value="GFH13214.1"/>
    <property type="molecule type" value="Genomic_DNA"/>
</dbReference>
<proteinExistence type="predicted"/>
<dbReference type="Proteomes" id="UP000485058">
    <property type="component" value="Unassembled WGS sequence"/>
</dbReference>